<dbReference type="GO" id="GO:0016020">
    <property type="term" value="C:membrane"/>
    <property type="evidence" value="ECO:0007669"/>
    <property type="project" value="TreeGrafter"/>
</dbReference>
<dbReference type="RefSeq" id="WP_264788277.1">
    <property type="nucleotide sequence ID" value="NZ_AP026867.1"/>
</dbReference>
<reference evidence="2" key="1">
    <citation type="submission" date="2022-09" db="EMBL/GenBank/DDBJ databases">
        <title>Aureispira anguillicida sp. nov., isolated from Leptocephalus of Japanese eel Anguilla japonica.</title>
        <authorList>
            <person name="Yuasa K."/>
            <person name="Mekata T."/>
            <person name="Ikunari K."/>
        </authorList>
    </citation>
    <scope>NUCLEOTIDE SEQUENCE</scope>
    <source>
        <strain evidence="2">EL160426</strain>
    </source>
</reference>
<dbReference type="InterPro" id="IPR029058">
    <property type="entry name" value="AB_hydrolase_fold"/>
</dbReference>
<accession>A0A915YH52</accession>
<dbReference type="Proteomes" id="UP001060919">
    <property type="component" value="Chromosome"/>
</dbReference>
<dbReference type="AlphaFoldDB" id="A0A915YH52"/>
<dbReference type="GO" id="GO:0016787">
    <property type="term" value="F:hydrolase activity"/>
    <property type="evidence" value="ECO:0007669"/>
    <property type="project" value="UniProtKB-KW"/>
</dbReference>
<dbReference type="Gene3D" id="3.40.50.1820">
    <property type="entry name" value="alpha/beta hydrolase"/>
    <property type="match status" value="1"/>
</dbReference>
<dbReference type="InterPro" id="IPR050266">
    <property type="entry name" value="AB_hydrolase_sf"/>
</dbReference>
<protein>
    <submittedName>
        <fullName evidence="2">Alpha/beta fold hydrolase</fullName>
    </submittedName>
</protein>
<dbReference type="PRINTS" id="PR00111">
    <property type="entry name" value="ABHYDROLASE"/>
</dbReference>
<keyword evidence="2" id="KW-0378">Hydrolase</keyword>
<dbReference type="KEGG" id="aup:AsAng_0036620"/>
<feature type="domain" description="AB hydrolase-1" evidence="1">
    <location>
        <begin position="42"/>
        <end position="280"/>
    </location>
</feature>
<dbReference type="PANTHER" id="PTHR43798">
    <property type="entry name" value="MONOACYLGLYCEROL LIPASE"/>
    <property type="match status" value="1"/>
</dbReference>
<dbReference type="Pfam" id="PF00561">
    <property type="entry name" value="Abhydrolase_1"/>
    <property type="match status" value="1"/>
</dbReference>
<dbReference type="SUPFAM" id="SSF53474">
    <property type="entry name" value="alpha/beta-Hydrolases"/>
    <property type="match status" value="1"/>
</dbReference>
<dbReference type="EMBL" id="AP026867">
    <property type="protein sequence ID" value="BDS12937.1"/>
    <property type="molecule type" value="Genomic_DNA"/>
</dbReference>
<evidence type="ECO:0000313" key="2">
    <source>
        <dbReference type="EMBL" id="BDS12937.1"/>
    </source>
</evidence>
<keyword evidence="3" id="KW-1185">Reference proteome</keyword>
<dbReference type="InterPro" id="IPR000073">
    <property type="entry name" value="AB_hydrolase_1"/>
</dbReference>
<organism evidence="2 3">
    <name type="scientific">Aureispira anguillae</name>
    <dbReference type="NCBI Taxonomy" id="2864201"/>
    <lineage>
        <taxon>Bacteria</taxon>
        <taxon>Pseudomonadati</taxon>
        <taxon>Bacteroidota</taxon>
        <taxon>Saprospiria</taxon>
        <taxon>Saprospirales</taxon>
        <taxon>Saprospiraceae</taxon>
        <taxon>Aureispira</taxon>
    </lineage>
</organism>
<name>A0A915YH52_9BACT</name>
<dbReference type="PANTHER" id="PTHR43798:SF24">
    <property type="entry name" value="CIS-3-ALKYL-4-ALKYLOXETAN-2-ONE DECARBOXYLASE"/>
    <property type="match status" value="1"/>
</dbReference>
<proteinExistence type="predicted"/>
<sequence length="295" mass="34216">MSLADTLKQQPWFDTKEYPFKSNYITINGKMMHYIDEGEGDIILMVHGTPAWSFLYRNLVKELSKTHRCIVPDHLGFGLSEKSKEINSSAPQLAANLEVFINQLGLKNIQLMVHDFGGPIGLAYAIKQPQNVQKIVLMNTWLWKTKDQTAAQKIDKILHSSFGKFLYLRLNFSPKFLIPKSFYNKKKLPKNIHKHYTQVFRNKSERHGLLQIGQSIVGASDWYEMQWKQIDAIQNKPFLVLWGTKDDFIPPSHLETWKKTLNNAQFIPYDCGHFIQEEKAQEILPPIKAFFSIFS</sequence>
<evidence type="ECO:0000313" key="3">
    <source>
        <dbReference type="Proteomes" id="UP001060919"/>
    </source>
</evidence>
<evidence type="ECO:0000259" key="1">
    <source>
        <dbReference type="Pfam" id="PF00561"/>
    </source>
</evidence>
<gene>
    <name evidence="2" type="ORF">AsAng_0036620</name>
</gene>